<dbReference type="AlphaFoldDB" id="A0AA46SV55"/>
<organism evidence="3 4">
    <name type="scientific">Xanthomonas sacchari</name>
    <dbReference type="NCBI Taxonomy" id="56458"/>
    <lineage>
        <taxon>Bacteria</taxon>
        <taxon>Pseudomonadati</taxon>
        <taxon>Pseudomonadota</taxon>
        <taxon>Gammaproteobacteria</taxon>
        <taxon>Lysobacterales</taxon>
        <taxon>Lysobacteraceae</taxon>
        <taxon>Xanthomonas</taxon>
    </lineage>
</organism>
<gene>
    <name evidence="3" type="ORF">NG824_01415</name>
</gene>
<evidence type="ECO:0000256" key="1">
    <source>
        <dbReference type="SAM" id="SignalP"/>
    </source>
</evidence>
<reference evidence="3" key="1">
    <citation type="submission" date="2022-06" db="EMBL/GenBank/DDBJ databases">
        <title>Dynamics of rice microbiomes reveals core vertical transmitted seed endophytes.</title>
        <authorList>
            <person name="Liao K."/>
            <person name="Zhang X."/>
        </authorList>
    </citation>
    <scope>NUCLEOTIDE SEQUENCE</scope>
    <source>
        <strain evidence="3">JR3-14</strain>
    </source>
</reference>
<feature type="signal peptide" evidence="1">
    <location>
        <begin position="1"/>
        <end position="28"/>
    </location>
</feature>
<dbReference type="Gene3D" id="2.40.160.100">
    <property type="match status" value="1"/>
</dbReference>
<dbReference type="Proteomes" id="UP001164392">
    <property type="component" value="Chromosome"/>
</dbReference>
<dbReference type="InterPro" id="IPR025388">
    <property type="entry name" value="Alginate_export_dom"/>
</dbReference>
<keyword evidence="1" id="KW-0732">Signal</keyword>
<evidence type="ECO:0000259" key="2">
    <source>
        <dbReference type="Pfam" id="PF13372"/>
    </source>
</evidence>
<accession>A0AA46SV55</accession>
<feature type="domain" description="Alginate export" evidence="2">
    <location>
        <begin position="69"/>
        <end position="456"/>
    </location>
</feature>
<proteinExistence type="predicted"/>
<evidence type="ECO:0000313" key="3">
    <source>
        <dbReference type="EMBL" id="UYK89146.1"/>
    </source>
</evidence>
<dbReference type="EMBL" id="CP099534">
    <property type="protein sequence ID" value="UYK89146.1"/>
    <property type="molecule type" value="Genomic_DNA"/>
</dbReference>
<dbReference type="RefSeq" id="WP_267093313.1">
    <property type="nucleotide sequence ID" value="NZ_CP099534.1"/>
</dbReference>
<feature type="chain" id="PRO_5041332106" evidence="1">
    <location>
        <begin position="29"/>
        <end position="468"/>
    </location>
</feature>
<name>A0AA46SV55_9XANT</name>
<sequence>MTVPHARARRAPRTVCLAMLCSVGCAQADAENNGPQGKLLADQEDYSALAARPRQGWEKWKYIPVGDGWLSLGGESRTLYDYREHAGFGRFATDPHGYAQQRLRLWADYRPSAYVRLFGELADSRVAGLQTRPVQATDRNPLDLAQGFVELSDGQKEPAWRLRAGRQQIAYGWQRLLDPRDPANSRMPFDAVRLLTRQPRWSGGLLWGRPVLTRTGSFDDRTNRDQRLWGAHAEVPLSPSQPKAALLETLYLDTVQDGRRYGGVVGEEHRHTLSTRLSGAVQGWDYDLELIGQRGHFAGQRVRAWQGTLFGGYTFATTTWTPRLGWRMEVSSGDRDPRDGELNTFNGLYARASVFDGSMISSNVRAIGPELVLRPSERLWIDMYVLKLQRQSLHDGVYAAGWRVLQPGDANDARDIGTRSVLWVKYRFNAFASLDVYAHYTQAGPFLREGPVRGRDYFYIAPFLTLRF</sequence>
<protein>
    <submittedName>
        <fullName evidence="3">Alginate export family protein</fullName>
    </submittedName>
</protein>
<evidence type="ECO:0000313" key="4">
    <source>
        <dbReference type="Proteomes" id="UP001164392"/>
    </source>
</evidence>
<dbReference type="InterPro" id="IPR053728">
    <property type="entry name" value="Alginate_Permeability_Chnl"/>
</dbReference>
<dbReference type="Pfam" id="PF13372">
    <property type="entry name" value="Alginate_exp"/>
    <property type="match status" value="1"/>
</dbReference>